<proteinExistence type="predicted"/>
<dbReference type="AlphaFoldDB" id="A0A336MU01"/>
<evidence type="ECO:0000313" key="2">
    <source>
        <dbReference type="EMBL" id="SSX33205.1"/>
    </source>
</evidence>
<dbReference type="VEuPathDB" id="VectorBase:CSON006098"/>
<dbReference type="OMA" id="WSNTAIP"/>
<gene>
    <name evidence="2" type="primary">CSON006098</name>
    <name evidence="1" type="synonym">CSON003080</name>
</gene>
<reference evidence="2" key="1">
    <citation type="submission" date="2018-07" db="EMBL/GenBank/DDBJ databases">
        <authorList>
            <person name="Quirk P.G."/>
            <person name="Krulwich T.A."/>
        </authorList>
    </citation>
    <scope>NUCLEOTIDE SEQUENCE</scope>
</reference>
<dbReference type="EMBL" id="UFQT01000152">
    <property type="protein sequence ID" value="SSX20931.1"/>
    <property type="molecule type" value="Genomic_DNA"/>
</dbReference>
<dbReference type="EMBL" id="UFQT01002315">
    <property type="protein sequence ID" value="SSX33205.1"/>
    <property type="molecule type" value="Genomic_DNA"/>
</dbReference>
<sequence>METCVLIPQEFALVVTSVVGGKKARDPMVSVWSTTKIPQGTLCYPFQGTVRIDKLDVYSYVDDDDK</sequence>
<name>A0A336MU01_CULSO</name>
<dbReference type="VEuPathDB" id="VectorBase:CSON003080"/>
<evidence type="ECO:0000313" key="1">
    <source>
        <dbReference type="EMBL" id="SSX20931.1"/>
    </source>
</evidence>
<protein>
    <submittedName>
        <fullName evidence="1">CSON003080 protein</fullName>
    </submittedName>
    <submittedName>
        <fullName evidence="2">CSON006098 protein</fullName>
    </submittedName>
</protein>
<organism evidence="2">
    <name type="scientific">Culicoides sonorensis</name>
    <name type="common">Biting midge</name>
    <dbReference type="NCBI Taxonomy" id="179676"/>
    <lineage>
        <taxon>Eukaryota</taxon>
        <taxon>Metazoa</taxon>
        <taxon>Ecdysozoa</taxon>
        <taxon>Arthropoda</taxon>
        <taxon>Hexapoda</taxon>
        <taxon>Insecta</taxon>
        <taxon>Pterygota</taxon>
        <taxon>Neoptera</taxon>
        <taxon>Endopterygota</taxon>
        <taxon>Diptera</taxon>
        <taxon>Nematocera</taxon>
        <taxon>Chironomoidea</taxon>
        <taxon>Ceratopogonidae</taxon>
        <taxon>Ceratopogoninae</taxon>
        <taxon>Culicoides</taxon>
        <taxon>Monoculicoides</taxon>
    </lineage>
</organism>
<accession>A0A336MU01</accession>